<dbReference type="Proteomes" id="UP001596417">
    <property type="component" value="Unassembled WGS sequence"/>
</dbReference>
<feature type="domain" description="Transcription regulator TrmB N-terminal" evidence="2">
    <location>
        <begin position="10"/>
        <end position="67"/>
    </location>
</feature>
<dbReference type="PANTHER" id="PTHR34293">
    <property type="entry name" value="HTH-TYPE TRANSCRIPTIONAL REGULATOR TRMBL2"/>
    <property type="match status" value="1"/>
</dbReference>
<dbReference type="GeneID" id="76198776"/>
<evidence type="ECO:0000256" key="1">
    <source>
        <dbReference type="ARBA" id="ARBA00007287"/>
    </source>
</evidence>
<evidence type="ECO:0000259" key="2">
    <source>
        <dbReference type="Pfam" id="PF01978"/>
    </source>
</evidence>
<accession>A0ABD5YRY4</accession>
<keyword evidence="5" id="KW-1185">Reference proteome</keyword>
<feature type="domain" description="Transcription regulator TrmB C-terminal" evidence="3">
    <location>
        <begin position="111"/>
        <end position="351"/>
    </location>
</feature>
<dbReference type="AlphaFoldDB" id="A0ABD5YRY4"/>
<evidence type="ECO:0000259" key="3">
    <source>
        <dbReference type="Pfam" id="PF11495"/>
    </source>
</evidence>
<proteinExistence type="inferred from homology"/>
<dbReference type="InterPro" id="IPR002831">
    <property type="entry name" value="Tscrpt_reg_TrmB_N"/>
</dbReference>
<reference evidence="4 5" key="1">
    <citation type="journal article" date="2019" name="Int. J. Syst. Evol. Microbiol.">
        <title>The Global Catalogue of Microorganisms (GCM) 10K type strain sequencing project: providing services to taxonomists for standard genome sequencing and annotation.</title>
        <authorList>
            <consortium name="The Broad Institute Genomics Platform"/>
            <consortium name="The Broad Institute Genome Sequencing Center for Infectious Disease"/>
            <person name="Wu L."/>
            <person name="Ma J."/>
        </authorList>
    </citation>
    <scope>NUCLEOTIDE SEQUENCE [LARGE SCALE GENOMIC DNA]</scope>
    <source>
        <strain evidence="4 5">RDMS1</strain>
    </source>
</reference>
<sequence length="358" mass="40370">MERTTLQQALEHADLTSAQADAYLTLLKHGRLSATDVANRSTVSTSQVYSTLRSLESMGFVDTIEQDTLHAEPREPTEIFAHLRDRSTLLTDAADELVERWEQPAVNSYRVSVVKNSDTVIERVRNRLSETSHGVEMALTIDQLESLAPDLRATIERGVFVRVSVYEGHKVGKRCHEAGLLDQSLELRVVTIPGPFLAVLDRHHTYFMPNSRAPETYGILINDEILSLINHWYFQTCLWSMYEPIESTRRVSPTYISLEEFIRDVAPLYHDGATVTVQIDAIDIETERERTVTGTISGLFYPGLLDGVSQPSLEELSTYSTVFLDTGQDRLAVGSWGAVFEDIEAQKIILKDVRLDER</sequence>
<dbReference type="RefSeq" id="WP_248905148.1">
    <property type="nucleotide sequence ID" value="NZ_CP109979.1"/>
</dbReference>
<dbReference type="InterPro" id="IPR036390">
    <property type="entry name" value="WH_DNA-bd_sf"/>
</dbReference>
<dbReference type="Gene3D" id="1.10.10.10">
    <property type="entry name" value="Winged helix-like DNA-binding domain superfamily/Winged helix DNA-binding domain"/>
    <property type="match status" value="1"/>
</dbReference>
<dbReference type="SUPFAM" id="SSF159071">
    <property type="entry name" value="TrmB C-terminal domain-like"/>
    <property type="match status" value="1"/>
</dbReference>
<dbReference type="CDD" id="cd09124">
    <property type="entry name" value="PLDc_like_TrmB_middle"/>
    <property type="match status" value="1"/>
</dbReference>
<gene>
    <name evidence="4" type="ORF">ACFQL7_04670</name>
</gene>
<evidence type="ECO:0000313" key="4">
    <source>
        <dbReference type="EMBL" id="MFC7189210.1"/>
    </source>
</evidence>
<organism evidence="4 5">
    <name type="scientific">Halocatena marina</name>
    <dbReference type="NCBI Taxonomy" id="2934937"/>
    <lineage>
        <taxon>Archaea</taxon>
        <taxon>Methanobacteriati</taxon>
        <taxon>Methanobacteriota</taxon>
        <taxon>Stenosarchaea group</taxon>
        <taxon>Halobacteria</taxon>
        <taxon>Halobacteriales</taxon>
        <taxon>Natronomonadaceae</taxon>
        <taxon>Halocatena</taxon>
    </lineage>
</organism>
<dbReference type="PANTHER" id="PTHR34293:SF1">
    <property type="entry name" value="HTH-TYPE TRANSCRIPTIONAL REGULATOR TRMBL2"/>
    <property type="match status" value="1"/>
</dbReference>
<evidence type="ECO:0000313" key="5">
    <source>
        <dbReference type="Proteomes" id="UP001596417"/>
    </source>
</evidence>
<comment type="caution">
    <text evidence="4">The sequence shown here is derived from an EMBL/GenBank/DDBJ whole genome shotgun (WGS) entry which is preliminary data.</text>
</comment>
<dbReference type="EMBL" id="JBHTAX010000001">
    <property type="protein sequence ID" value="MFC7189210.1"/>
    <property type="molecule type" value="Genomic_DNA"/>
</dbReference>
<dbReference type="Pfam" id="PF01978">
    <property type="entry name" value="TrmB"/>
    <property type="match status" value="1"/>
</dbReference>
<name>A0ABD5YRY4_9EURY</name>
<dbReference type="Pfam" id="PF11495">
    <property type="entry name" value="Regulator_TrmB"/>
    <property type="match status" value="1"/>
</dbReference>
<dbReference type="InterPro" id="IPR051797">
    <property type="entry name" value="TrmB-like"/>
</dbReference>
<dbReference type="InterPro" id="IPR021586">
    <property type="entry name" value="Tscrpt_reg_TrmB_C"/>
</dbReference>
<dbReference type="InterPro" id="IPR036388">
    <property type="entry name" value="WH-like_DNA-bd_sf"/>
</dbReference>
<protein>
    <submittedName>
        <fullName evidence="4">TrmB family transcriptional regulator</fullName>
    </submittedName>
</protein>
<dbReference type="SUPFAM" id="SSF46785">
    <property type="entry name" value="Winged helix' DNA-binding domain"/>
    <property type="match status" value="1"/>
</dbReference>
<comment type="similarity">
    <text evidence="1">Belongs to the transcriptional regulator TrmB family.</text>
</comment>